<dbReference type="EMBL" id="LDTZ01000016">
    <property type="protein sequence ID" value="KNA91498.1"/>
    <property type="molecule type" value="Genomic_DNA"/>
</dbReference>
<feature type="transmembrane region" description="Helical" evidence="2">
    <location>
        <begin position="84"/>
        <end position="103"/>
    </location>
</feature>
<sequence>MRDRIPHEIVASILAGLTAFIGGTALNLPPWAIFIGWAGTFLLGGPSWANARRLWLTMPVGSTFALVIVLIDTHIGTIAGEGRFAQNLVLAVIIFVVNSALMFSGRIGALALIPGMFLGFASYFATFFGGFGFDAGNPWAAWVSVVAMNFLGPVFAYLSVRLAFPREVSSGHVASATSDISVAASGHEADTEAEPTSRNVPSGEVRSHAE</sequence>
<name>A0ABR5ID26_9ACTN</name>
<proteinExistence type="predicted"/>
<evidence type="ECO:0000256" key="2">
    <source>
        <dbReference type="SAM" id="Phobius"/>
    </source>
</evidence>
<evidence type="ECO:0008006" key="5">
    <source>
        <dbReference type="Google" id="ProtNLM"/>
    </source>
</evidence>
<evidence type="ECO:0000256" key="1">
    <source>
        <dbReference type="SAM" id="MobiDB-lite"/>
    </source>
</evidence>
<protein>
    <recommendedName>
        <fullName evidence="5">DUF1097 domain-containing protein</fullName>
    </recommendedName>
</protein>
<feature type="transmembrane region" description="Helical" evidence="2">
    <location>
        <begin position="56"/>
        <end position="78"/>
    </location>
</feature>
<reference evidence="3 4" key="1">
    <citation type="submission" date="2015-05" db="EMBL/GenBank/DDBJ databases">
        <title>Draft genome sequence of the bacterium Gordonia jacobaea a new member of the Gordonia genus.</title>
        <authorList>
            <person name="Jimenez-Galisteo G."/>
            <person name="Dominguez A."/>
            <person name="Munoz E."/>
            <person name="Vinas M."/>
        </authorList>
    </citation>
    <scope>NUCLEOTIDE SEQUENCE [LARGE SCALE GENOMIC DNA]</scope>
    <source>
        <strain evidence="4">mv1</strain>
    </source>
</reference>
<keyword evidence="2" id="KW-0472">Membrane</keyword>
<accession>A0ABR5ID26</accession>
<keyword evidence="2" id="KW-1133">Transmembrane helix</keyword>
<gene>
    <name evidence="3" type="ORF">ABW18_09910</name>
</gene>
<feature type="transmembrane region" description="Helical" evidence="2">
    <location>
        <begin position="7"/>
        <end position="25"/>
    </location>
</feature>
<evidence type="ECO:0000313" key="3">
    <source>
        <dbReference type="EMBL" id="KNA91498.1"/>
    </source>
</evidence>
<dbReference type="RefSeq" id="WP_049698823.1">
    <property type="nucleotide sequence ID" value="NZ_LDTZ01000016.1"/>
</dbReference>
<comment type="caution">
    <text evidence="3">The sequence shown here is derived from an EMBL/GenBank/DDBJ whole genome shotgun (WGS) entry which is preliminary data.</text>
</comment>
<dbReference type="Pfam" id="PF06496">
    <property type="entry name" value="DUF1097"/>
    <property type="match status" value="1"/>
</dbReference>
<organism evidence="3 4">
    <name type="scientific">Gordonia jacobaea</name>
    <dbReference type="NCBI Taxonomy" id="122202"/>
    <lineage>
        <taxon>Bacteria</taxon>
        <taxon>Bacillati</taxon>
        <taxon>Actinomycetota</taxon>
        <taxon>Actinomycetes</taxon>
        <taxon>Mycobacteriales</taxon>
        <taxon>Gordoniaceae</taxon>
        <taxon>Gordonia</taxon>
    </lineage>
</organism>
<feature type="transmembrane region" description="Helical" evidence="2">
    <location>
        <begin position="110"/>
        <end position="133"/>
    </location>
</feature>
<keyword evidence="2" id="KW-0812">Transmembrane</keyword>
<dbReference type="Proteomes" id="UP000037247">
    <property type="component" value="Unassembled WGS sequence"/>
</dbReference>
<feature type="region of interest" description="Disordered" evidence="1">
    <location>
        <begin position="184"/>
        <end position="210"/>
    </location>
</feature>
<evidence type="ECO:0000313" key="4">
    <source>
        <dbReference type="Proteomes" id="UP000037247"/>
    </source>
</evidence>
<keyword evidence="4" id="KW-1185">Reference proteome</keyword>
<dbReference type="InterPro" id="IPR009476">
    <property type="entry name" value="DUF1097"/>
</dbReference>
<feature type="transmembrane region" description="Helical" evidence="2">
    <location>
        <begin position="139"/>
        <end position="160"/>
    </location>
</feature>